<evidence type="ECO:0000256" key="4">
    <source>
        <dbReference type="SAM" id="MobiDB-lite"/>
    </source>
</evidence>
<feature type="region of interest" description="Disordered" evidence="4">
    <location>
        <begin position="555"/>
        <end position="585"/>
    </location>
</feature>
<dbReference type="SUPFAM" id="SSF54106">
    <property type="entry name" value="LysM domain"/>
    <property type="match status" value="1"/>
</dbReference>
<dbReference type="EMBL" id="CP075869">
    <property type="protein sequence ID" value="QYT03773.1"/>
    <property type="molecule type" value="Genomic_DNA"/>
</dbReference>
<dbReference type="AlphaFoldDB" id="A0A8G0PKB5"/>
<dbReference type="Pfam" id="PF01476">
    <property type="entry name" value="LysM"/>
    <property type="match status" value="2"/>
</dbReference>
<dbReference type="GO" id="GO:0008061">
    <property type="term" value="F:chitin binding"/>
    <property type="evidence" value="ECO:0007669"/>
    <property type="project" value="UniProtKB-KW"/>
</dbReference>
<feature type="domain" description="LysM" evidence="6">
    <location>
        <begin position="720"/>
        <end position="766"/>
    </location>
</feature>
<proteinExistence type="inferred from homology"/>
<dbReference type="PANTHER" id="PTHR34997">
    <property type="entry name" value="AM15"/>
    <property type="match status" value="1"/>
</dbReference>
<evidence type="ECO:0000256" key="5">
    <source>
        <dbReference type="SAM" id="SignalP"/>
    </source>
</evidence>
<protein>
    <submittedName>
        <fullName evidence="7">Carbohydrate-binding module family 50 protein</fullName>
    </submittedName>
</protein>
<evidence type="ECO:0000256" key="2">
    <source>
        <dbReference type="ARBA" id="ARBA00023026"/>
    </source>
</evidence>
<evidence type="ECO:0000256" key="3">
    <source>
        <dbReference type="ARBA" id="ARBA00044955"/>
    </source>
</evidence>
<dbReference type="InterPro" id="IPR018392">
    <property type="entry name" value="LysM"/>
</dbReference>
<evidence type="ECO:0000256" key="1">
    <source>
        <dbReference type="ARBA" id="ARBA00022669"/>
    </source>
</evidence>
<evidence type="ECO:0000259" key="6">
    <source>
        <dbReference type="PROSITE" id="PS51782"/>
    </source>
</evidence>
<accession>A0A8G0PKB5</accession>
<keyword evidence="1" id="KW-0147">Chitin-binding</keyword>
<evidence type="ECO:0000313" key="8">
    <source>
        <dbReference type="Proteomes" id="UP000826661"/>
    </source>
</evidence>
<sequence>MLLLSLFGFAIVAHGLNPNPSADGTAPLFNMTGTEDLLSAKCIQAMESPVPCLSDGIMMLTQDDAMSGIAMPALLTADDLDSLCTTSCSSSLASLSKAIESACSGDALTFPSSNSTVYLPGTDTQESVFGGNGETIKPSLALDLVLLKYKVGCLKDSAVSGSDAWCYLRFQEGLTQECDDCELGSFRAQMEDPDHYDADLAVQYTSRVSSCHKSLTPIATPTRSVYVSSATGTTTQTCHGTMVPVATNANCDDFARAHNIGTEQLLSLNGLTSGCVGFPGSRSSLCVEGSCKTYTVAMNDTCSSIVKKAGIADVQVLSWNPMLGTLSCNRDIAAMVGHVVCIGNPLPYTPPGNTGSGPKTTSSSAPATTVGFDQLSSLSTIWTHEPLSTGTNTATAAMPWVTPTYALAEGSIAGCYIMYDNTLDRLDCSWVTEIFGVDMQTWVRWNPSVQRGDSCYLDAETRYCGLFWDPLLGSVYNNTEDSPYEPKPSDATAGATDECYTWDKTPTTSSDDLCTTFMAEWGITIDQFYAWNPAVGNNCQSLWLGTSYCVLGEDPTPTSSSTTSSTTRASTTTSGGAPAPTRPGTVQGCQKWYVAKPDDSCGDIATSNGITIAQFVAWNTDVNPTTCDGFWPDYAYCVKAPTTSSSSKPPSTTSKPPSSTSKPPSSTSKPPSSTSKPPSSTSKPPSSTSKPSTTAKPSSTTTKVTAPGPTQSGIPAKCNKFAITQTGDGCESFATRNKITVAQLYSWNPVLENACKNFWAAEAYCIGVSA</sequence>
<keyword evidence="2" id="KW-0843">Virulence</keyword>
<comment type="similarity">
    <text evidence="3">Belongs to the secreted LysM effector family.</text>
</comment>
<dbReference type="InterPro" id="IPR036779">
    <property type="entry name" value="LysM_dom_sf"/>
</dbReference>
<dbReference type="Proteomes" id="UP000826661">
    <property type="component" value="Chromosome VI"/>
</dbReference>
<organism evidence="7 8">
    <name type="scientific">Trichoderma simmonsii</name>
    <dbReference type="NCBI Taxonomy" id="1491479"/>
    <lineage>
        <taxon>Eukaryota</taxon>
        <taxon>Fungi</taxon>
        <taxon>Dikarya</taxon>
        <taxon>Ascomycota</taxon>
        <taxon>Pezizomycotina</taxon>
        <taxon>Sordariomycetes</taxon>
        <taxon>Hypocreomycetidae</taxon>
        <taxon>Hypocreales</taxon>
        <taxon>Hypocreaceae</taxon>
        <taxon>Trichoderma</taxon>
    </lineage>
</organism>
<feature type="domain" description="LysM" evidence="6">
    <location>
        <begin position="591"/>
        <end position="638"/>
    </location>
</feature>
<keyword evidence="8" id="KW-1185">Reference proteome</keyword>
<feature type="signal peptide" evidence="5">
    <location>
        <begin position="1"/>
        <end position="15"/>
    </location>
</feature>
<feature type="domain" description="LysM" evidence="6">
    <location>
        <begin position="292"/>
        <end position="342"/>
    </location>
</feature>
<dbReference type="PROSITE" id="PS51782">
    <property type="entry name" value="LYSM"/>
    <property type="match status" value="4"/>
</dbReference>
<feature type="compositionally biased region" description="Low complexity" evidence="4">
    <location>
        <begin position="642"/>
        <end position="703"/>
    </location>
</feature>
<dbReference type="InterPro" id="IPR052210">
    <property type="entry name" value="LysM1-like"/>
</dbReference>
<name>A0A8G0PKB5_9HYPO</name>
<evidence type="ECO:0000313" key="7">
    <source>
        <dbReference type="EMBL" id="QYT03773.1"/>
    </source>
</evidence>
<dbReference type="PANTHER" id="PTHR34997:SF1">
    <property type="entry name" value="PEPTIDOGLYCAN-BINDING LYSIN DOMAIN"/>
    <property type="match status" value="1"/>
</dbReference>
<keyword evidence="5" id="KW-0732">Signal</keyword>
<reference evidence="7 8" key="1">
    <citation type="journal article" date="2021" name="BMC Genomics">
        <title>Telomere-to-telomere genome assembly of asparaginase-producing Trichoderma simmonsii.</title>
        <authorList>
            <person name="Chung D."/>
            <person name="Kwon Y.M."/>
            <person name="Yang Y."/>
        </authorList>
    </citation>
    <scope>NUCLEOTIDE SEQUENCE [LARGE SCALE GENOMIC DNA]</scope>
    <source>
        <strain evidence="7 8">GH-Sj1</strain>
    </source>
</reference>
<feature type="domain" description="LysM" evidence="6">
    <location>
        <begin position="504"/>
        <end position="550"/>
    </location>
</feature>
<feature type="chain" id="PRO_5034515934" evidence="5">
    <location>
        <begin position="16"/>
        <end position="770"/>
    </location>
</feature>
<dbReference type="SMART" id="SM00257">
    <property type="entry name" value="LysM"/>
    <property type="match status" value="3"/>
</dbReference>
<feature type="region of interest" description="Disordered" evidence="4">
    <location>
        <begin position="642"/>
        <end position="711"/>
    </location>
</feature>
<dbReference type="Gene3D" id="3.10.350.10">
    <property type="entry name" value="LysM domain"/>
    <property type="match status" value="4"/>
</dbReference>
<gene>
    <name evidence="7" type="ORF">H0G86_010722</name>
</gene>
<dbReference type="CDD" id="cd00118">
    <property type="entry name" value="LysM"/>
    <property type="match status" value="2"/>
</dbReference>